<keyword evidence="3" id="KW-1185">Reference proteome</keyword>
<gene>
    <name evidence="2" type="ORF">KDK_27920</name>
</gene>
<name>A0A402AIP0_9CHLR</name>
<evidence type="ECO:0000313" key="3">
    <source>
        <dbReference type="Proteomes" id="UP000287188"/>
    </source>
</evidence>
<keyword evidence="1" id="KW-0472">Membrane</keyword>
<accession>A0A402AIP0</accession>
<evidence type="ECO:0000313" key="2">
    <source>
        <dbReference type="EMBL" id="GCE18992.1"/>
    </source>
</evidence>
<dbReference type="OrthoDB" id="154948at2"/>
<sequence length="301" mass="33288">MNTKQKNIFQQTGSWARVALLSASTLAPVVNAALERIRAQQKAEQAVADYRNADRKEKVAAFASDVQSDMQERLQLIGSSLADVLEDLRDRSVNQDLWKRANGLTEDFIERSNKFSRELAERGGDFSQELAKRSRKAQQNIAEQDRSFWIALGFGCGLTAAGIVTFVLVRKRLRHAEEDDESPIQLSYDSNRSAIHISQPQGEIHAIRTRDRYPESHPFGEVITVADHDGPVSTRSAEELADGAQSTPTDATFVGLASTKQYYPVETPLDQLADADGKPVDVIYFSSEKEAQAQGFTAASV</sequence>
<keyword evidence="1" id="KW-0812">Transmembrane</keyword>
<evidence type="ECO:0000256" key="1">
    <source>
        <dbReference type="SAM" id="Phobius"/>
    </source>
</evidence>
<keyword evidence="1" id="KW-1133">Transmembrane helix</keyword>
<protein>
    <submittedName>
        <fullName evidence="2">Uncharacterized protein</fullName>
    </submittedName>
</protein>
<proteinExistence type="predicted"/>
<reference evidence="3" key="1">
    <citation type="submission" date="2018-12" db="EMBL/GenBank/DDBJ databases">
        <title>Tengunoibacter tsumagoiensis gen. nov., sp. nov., Dictyobacter kobayashii sp. nov., D. alpinus sp. nov., and D. joshuensis sp. nov. and description of Dictyobacteraceae fam. nov. within the order Ktedonobacterales isolated from Tengu-no-mugimeshi.</title>
        <authorList>
            <person name="Wang C.M."/>
            <person name="Zheng Y."/>
            <person name="Sakai Y."/>
            <person name="Toyoda A."/>
            <person name="Minakuchi Y."/>
            <person name="Abe K."/>
            <person name="Yokota A."/>
            <person name="Yabe S."/>
        </authorList>
    </citation>
    <scope>NUCLEOTIDE SEQUENCE [LARGE SCALE GENOMIC DNA]</scope>
    <source>
        <strain evidence="3">Uno11</strain>
    </source>
</reference>
<comment type="caution">
    <text evidence="2">The sequence shown here is derived from an EMBL/GenBank/DDBJ whole genome shotgun (WGS) entry which is preliminary data.</text>
</comment>
<dbReference type="RefSeq" id="WP_126550679.1">
    <property type="nucleotide sequence ID" value="NZ_BIFS01000001.1"/>
</dbReference>
<feature type="transmembrane region" description="Helical" evidence="1">
    <location>
        <begin position="148"/>
        <end position="169"/>
    </location>
</feature>
<dbReference type="EMBL" id="BIFS01000001">
    <property type="protein sequence ID" value="GCE18992.1"/>
    <property type="molecule type" value="Genomic_DNA"/>
</dbReference>
<dbReference type="AlphaFoldDB" id="A0A402AIP0"/>
<organism evidence="2 3">
    <name type="scientific">Dictyobacter kobayashii</name>
    <dbReference type="NCBI Taxonomy" id="2014872"/>
    <lineage>
        <taxon>Bacteria</taxon>
        <taxon>Bacillati</taxon>
        <taxon>Chloroflexota</taxon>
        <taxon>Ktedonobacteria</taxon>
        <taxon>Ktedonobacterales</taxon>
        <taxon>Dictyobacteraceae</taxon>
        <taxon>Dictyobacter</taxon>
    </lineage>
</organism>
<dbReference type="Proteomes" id="UP000287188">
    <property type="component" value="Unassembled WGS sequence"/>
</dbReference>